<dbReference type="InterPro" id="IPR052155">
    <property type="entry name" value="Biofilm_reg_signaling"/>
</dbReference>
<name>A0ABW1SYX5_9ACTN</name>
<dbReference type="PROSITE" id="PS50887">
    <property type="entry name" value="GGDEF"/>
    <property type="match status" value="1"/>
</dbReference>
<feature type="chain" id="PRO_5046289495" evidence="2">
    <location>
        <begin position="21"/>
        <end position="663"/>
    </location>
</feature>
<sequence>MRRRLSLTATFAAVSLVALAVLGAALVASMAQLLQRQALEHAVRTAQAYVSAGVGERVSLANWQTGQIDPPVVTSLRKNLHPDATMIRLQLWTHDATNLFDSDASTDDEPNHARLAAATVDGQLSTELVASGDFAGVVPSTSMGLEQVLSVYVPIYDTAMRVDPAAKYQPVGAAEVVLDYSPTLAATRDAVVTIGIITILGLGLVWALLFRTVHNASRRLRASSEENARLALLDPLTGLPNRRLLNERLETAVSDALRDGKHVGLLLLDIDRFKEINDSLGHDRGDQLLVQAADRLRAIVRETDTVARLGGDEFAILLKTVRSVADGVMFAERVLEVFDAPYEIDGLVLHVETSIGLALFPDHADDMQSLLKLADVAMYIAKAGRRGMSVYEADGDTNSPARLILLGDLRRALDSGDQLSVHYQAKLDLESKTVVGLEALLRWNHPLRGMVPPSEFIPLAEQTGLVHTVTDRVMRMVLTQQRAWIDEGLEIPVAVNLSALNLAEPELDRRIARLLEEYDVPARLLEFEITESAIMQDPERAAETLRRIAAMGSTIALDDFGIGNTSISQLRDLPIDTLKIDRSFISDMTNGNEVLVKVVTDLAHEFSMVAVAEGVELPETAERLRLLGCDIAQGFLYARPVPASELPDVLATYGMLTPAVLLD</sequence>
<dbReference type="InterPro" id="IPR000160">
    <property type="entry name" value="GGDEF_dom"/>
</dbReference>
<keyword evidence="1" id="KW-0812">Transmembrane</keyword>
<gene>
    <name evidence="5" type="ORF">ACFQGU_07230</name>
</gene>
<dbReference type="Pfam" id="PF00990">
    <property type="entry name" value="GGDEF"/>
    <property type="match status" value="1"/>
</dbReference>
<feature type="domain" description="GGDEF" evidence="4">
    <location>
        <begin position="261"/>
        <end position="393"/>
    </location>
</feature>
<keyword evidence="2" id="KW-0732">Signal</keyword>
<dbReference type="SUPFAM" id="SSF141868">
    <property type="entry name" value="EAL domain-like"/>
    <property type="match status" value="1"/>
</dbReference>
<accession>A0ABW1SYX5</accession>
<dbReference type="PROSITE" id="PS50883">
    <property type="entry name" value="EAL"/>
    <property type="match status" value="1"/>
</dbReference>
<organism evidence="5 6">
    <name type="scientific">Longivirga aurantiaca</name>
    <dbReference type="NCBI Taxonomy" id="1837743"/>
    <lineage>
        <taxon>Bacteria</taxon>
        <taxon>Bacillati</taxon>
        <taxon>Actinomycetota</taxon>
        <taxon>Actinomycetes</taxon>
        <taxon>Sporichthyales</taxon>
        <taxon>Sporichthyaceae</taxon>
        <taxon>Longivirga</taxon>
    </lineage>
</organism>
<dbReference type="SUPFAM" id="SSF55073">
    <property type="entry name" value="Nucleotide cyclase"/>
    <property type="match status" value="1"/>
</dbReference>
<dbReference type="Gene3D" id="3.30.70.270">
    <property type="match status" value="1"/>
</dbReference>
<dbReference type="InterPro" id="IPR001633">
    <property type="entry name" value="EAL_dom"/>
</dbReference>
<dbReference type="Proteomes" id="UP001596138">
    <property type="component" value="Unassembled WGS sequence"/>
</dbReference>
<keyword evidence="1" id="KW-1133">Transmembrane helix</keyword>
<dbReference type="SMART" id="SM00052">
    <property type="entry name" value="EAL"/>
    <property type="match status" value="1"/>
</dbReference>
<dbReference type="Gene3D" id="3.20.20.450">
    <property type="entry name" value="EAL domain"/>
    <property type="match status" value="1"/>
</dbReference>
<dbReference type="CDD" id="cd01949">
    <property type="entry name" value="GGDEF"/>
    <property type="match status" value="1"/>
</dbReference>
<dbReference type="PANTHER" id="PTHR44757:SF2">
    <property type="entry name" value="BIOFILM ARCHITECTURE MAINTENANCE PROTEIN MBAA"/>
    <property type="match status" value="1"/>
</dbReference>
<dbReference type="SMART" id="SM00267">
    <property type="entry name" value="GGDEF"/>
    <property type="match status" value="1"/>
</dbReference>
<dbReference type="InterPro" id="IPR035919">
    <property type="entry name" value="EAL_sf"/>
</dbReference>
<dbReference type="RefSeq" id="WP_386765177.1">
    <property type="nucleotide sequence ID" value="NZ_JBHSTI010000008.1"/>
</dbReference>
<protein>
    <submittedName>
        <fullName evidence="5">Bifunctional diguanylate cyclase/phosphodiesterase</fullName>
    </submittedName>
</protein>
<evidence type="ECO:0000256" key="1">
    <source>
        <dbReference type="SAM" id="Phobius"/>
    </source>
</evidence>
<feature type="signal peptide" evidence="2">
    <location>
        <begin position="1"/>
        <end position="20"/>
    </location>
</feature>
<dbReference type="PANTHER" id="PTHR44757">
    <property type="entry name" value="DIGUANYLATE CYCLASE DGCP"/>
    <property type="match status" value="1"/>
</dbReference>
<reference evidence="6" key="1">
    <citation type="journal article" date="2019" name="Int. J. Syst. Evol. Microbiol.">
        <title>The Global Catalogue of Microorganisms (GCM) 10K type strain sequencing project: providing services to taxonomists for standard genome sequencing and annotation.</title>
        <authorList>
            <consortium name="The Broad Institute Genomics Platform"/>
            <consortium name="The Broad Institute Genome Sequencing Center for Infectious Disease"/>
            <person name="Wu L."/>
            <person name="Ma J."/>
        </authorList>
    </citation>
    <scope>NUCLEOTIDE SEQUENCE [LARGE SCALE GENOMIC DNA]</scope>
    <source>
        <strain evidence="6">CGMCC 4.7317</strain>
    </source>
</reference>
<dbReference type="CDD" id="cd01948">
    <property type="entry name" value="EAL"/>
    <property type="match status" value="1"/>
</dbReference>
<keyword evidence="6" id="KW-1185">Reference proteome</keyword>
<evidence type="ECO:0000259" key="4">
    <source>
        <dbReference type="PROSITE" id="PS50887"/>
    </source>
</evidence>
<proteinExistence type="predicted"/>
<dbReference type="NCBIfam" id="TIGR00254">
    <property type="entry name" value="GGDEF"/>
    <property type="match status" value="1"/>
</dbReference>
<dbReference type="Pfam" id="PF00563">
    <property type="entry name" value="EAL"/>
    <property type="match status" value="1"/>
</dbReference>
<dbReference type="InterPro" id="IPR029787">
    <property type="entry name" value="Nucleotide_cyclase"/>
</dbReference>
<feature type="domain" description="EAL" evidence="3">
    <location>
        <begin position="402"/>
        <end position="654"/>
    </location>
</feature>
<evidence type="ECO:0000259" key="3">
    <source>
        <dbReference type="PROSITE" id="PS50883"/>
    </source>
</evidence>
<comment type="caution">
    <text evidence="5">The sequence shown here is derived from an EMBL/GenBank/DDBJ whole genome shotgun (WGS) entry which is preliminary data.</text>
</comment>
<evidence type="ECO:0000313" key="5">
    <source>
        <dbReference type="EMBL" id="MFC6237666.1"/>
    </source>
</evidence>
<dbReference type="EMBL" id="JBHSTI010000008">
    <property type="protein sequence ID" value="MFC6237666.1"/>
    <property type="molecule type" value="Genomic_DNA"/>
</dbReference>
<feature type="transmembrane region" description="Helical" evidence="1">
    <location>
        <begin position="190"/>
        <end position="210"/>
    </location>
</feature>
<keyword evidence="1" id="KW-0472">Membrane</keyword>
<evidence type="ECO:0000313" key="6">
    <source>
        <dbReference type="Proteomes" id="UP001596138"/>
    </source>
</evidence>
<evidence type="ECO:0000256" key="2">
    <source>
        <dbReference type="SAM" id="SignalP"/>
    </source>
</evidence>
<dbReference type="InterPro" id="IPR043128">
    <property type="entry name" value="Rev_trsase/Diguanyl_cyclase"/>
</dbReference>